<dbReference type="InterPro" id="IPR000092">
    <property type="entry name" value="Polyprenyl_synt"/>
</dbReference>
<gene>
    <name evidence="8" type="ORF">WJX84_010182</name>
</gene>
<dbReference type="Pfam" id="PF00348">
    <property type="entry name" value="polyprenyl_synt"/>
    <property type="match status" value="1"/>
</dbReference>
<dbReference type="InterPro" id="IPR033749">
    <property type="entry name" value="Polyprenyl_synt_CS"/>
</dbReference>
<dbReference type="Proteomes" id="UP001485043">
    <property type="component" value="Unassembled WGS sequence"/>
</dbReference>
<dbReference type="PANTHER" id="PTHR12001:SF69">
    <property type="entry name" value="ALL TRANS-POLYPRENYL-DIPHOSPHATE SYNTHASE PDSS1"/>
    <property type="match status" value="1"/>
</dbReference>
<name>A0AAW1T5I1_9CHLO</name>
<dbReference type="SFLD" id="SFLDS00005">
    <property type="entry name" value="Isoprenoid_Synthase_Type_I"/>
    <property type="match status" value="1"/>
</dbReference>
<keyword evidence="9" id="KW-1185">Reference proteome</keyword>
<dbReference type="AlphaFoldDB" id="A0AAW1T5I1"/>
<dbReference type="PROSITE" id="PS00444">
    <property type="entry name" value="POLYPRENYL_SYNTHASE_2"/>
    <property type="match status" value="1"/>
</dbReference>
<evidence type="ECO:0000256" key="7">
    <source>
        <dbReference type="RuleBase" id="RU004466"/>
    </source>
</evidence>
<sequence length="341" mass="37282">MFSGTQLKTLESISSAGSVEATNLSREVEGNGLSPTVSTHRILDPVKADMQILHDNLVRIGEKRHPKLGAATRQIFGGGGKRLRPAIVLLVARATCQLSGLSDITDRHRRLAEITEMIHTASLVHDDVLDDCSLRRGQPTVNNIYGTRTAVLAGDYLFAQSSWLLARLQNFEVIELISMVIADFATGEISQSDSLFDVDLSLEQYMDKNFYKTASLIASSCRSSAVFSAASSEVKDAMFEYGRHLGLAFQIVDDILDFTQSTEQLGKPQVRDLASGNLTAPAIYALTCEGGDRLRELIETDCTPASTQESDLALAALDCLPESRSKESLQQMVGYVLDRLY</sequence>
<keyword evidence="6" id="KW-0414">Isoprene biosynthesis</keyword>
<dbReference type="GO" id="GO:0046872">
    <property type="term" value="F:metal ion binding"/>
    <property type="evidence" value="ECO:0007669"/>
    <property type="project" value="UniProtKB-KW"/>
</dbReference>
<evidence type="ECO:0008006" key="10">
    <source>
        <dbReference type="Google" id="ProtNLM"/>
    </source>
</evidence>
<evidence type="ECO:0000313" key="8">
    <source>
        <dbReference type="EMBL" id="KAK9864069.1"/>
    </source>
</evidence>
<dbReference type="GO" id="GO:0004659">
    <property type="term" value="F:prenyltransferase activity"/>
    <property type="evidence" value="ECO:0007669"/>
    <property type="project" value="InterPro"/>
</dbReference>
<proteinExistence type="inferred from homology"/>
<dbReference type="SUPFAM" id="SSF48576">
    <property type="entry name" value="Terpenoid synthases"/>
    <property type="match status" value="1"/>
</dbReference>
<comment type="caution">
    <text evidence="8">The sequence shown here is derived from an EMBL/GenBank/DDBJ whole genome shotgun (WGS) entry which is preliminary data.</text>
</comment>
<organism evidence="8 9">
    <name type="scientific">Apatococcus fuscideae</name>
    <dbReference type="NCBI Taxonomy" id="2026836"/>
    <lineage>
        <taxon>Eukaryota</taxon>
        <taxon>Viridiplantae</taxon>
        <taxon>Chlorophyta</taxon>
        <taxon>core chlorophytes</taxon>
        <taxon>Trebouxiophyceae</taxon>
        <taxon>Chlorellales</taxon>
        <taxon>Chlorellaceae</taxon>
        <taxon>Apatococcus</taxon>
    </lineage>
</organism>
<evidence type="ECO:0000256" key="6">
    <source>
        <dbReference type="ARBA" id="ARBA00023229"/>
    </source>
</evidence>
<dbReference type="PROSITE" id="PS00723">
    <property type="entry name" value="POLYPRENYL_SYNTHASE_1"/>
    <property type="match status" value="1"/>
</dbReference>
<accession>A0AAW1T5I1</accession>
<reference evidence="8 9" key="1">
    <citation type="journal article" date="2024" name="Nat. Commun.">
        <title>Phylogenomics reveals the evolutionary origins of lichenization in chlorophyte algae.</title>
        <authorList>
            <person name="Puginier C."/>
            <person name="Libourel C."/>
            <person name="Otte J."/>
            <person name="Skaloud P."/>
            <person name="Haon M."/>
            <person name="Grisel S."/>
            <person name="Petersen M."/>
            <person name="Berrin J.G."/>
            <person name="Delaux P.M."/>
            <person name="Dal Grande F."/>
            <person name="Keller J."/>
        </authorList>
    </citation>
    <scope>NUCLEOTIDE SEQUENCE [LARGE SCALE GENOMIC DNA]</scope>
    <source>
        <strain evidence="8 9">SAG 2523</strain>
    </source>
</reference>
<comment type="similarity">
    <text evidence="2 7">Belongs to the FPP/GGPP synthase family.</text>
</comment>
<dbReference type="GO" id="GO:0008299">
    <property type="term" value="P:isoprenoid biosynthetic process"/>
    <property type="evidence" value="ECO:0007669"/>
    <property type="project" value="UniProtKB-KW"/>
</dbReference>
<dbReference type="Gene3D" id="1.10.600.10">
    <property type="entry name" value="Farnesyl Diphosphate Synthase"/>
    <property type="match status" value="1"/>
</dbReference>
<evidence type="ECO:0000256" key="5">
    <source>
        <dbReference type="ARBA" id="ARBA00022842"/>
    </source>
</evidence>
<keyword evidence="5" id="KW-0460">Magnesium</keyword>
<dbReference type="PANTHER" id="PTHR12001">
    <property type="entry name" value="GERANYLGERANYL PYROPHOSPHATE SYNTHASE"/>
    <property type="match status" value="1"/>
</dbReference>
<evidence type="ECO:0000313" key="9">
    <source>
        <dbReference type="Proteomes" id="UP001485043"/>
    </source>
</evidence>
<evidence type="ECO:0000256" key="3">
    <source>
        <dbReference type="ARBA" id="ARBA00022679"/>
    </source>
</evidence>
<evidence type="ECO:0000256" key="1">
    <source>
        <dbReference type="ARBA" id="ARBA00001946"/>
    </source>
</evidence>
<comment type="cofactor">
    <cofactor evidence="1">
        <name>Mg(2+)</name>
        <dbReference type="ChEBI" id="CHEBI:18420"/>
    </cofactor>
</comment>
<dbReference type="EMBL" id="JALJOV010000397">
    <property type="protein sequence ID" value="KAK9864069.1"/>
    <property type="molecule type" value="Genomic_DNA"/>
</dbReference>
<dbReference type="GO" id="GO:0009507">
    <property type="term" value="C:chloroplast"/>
    <property type="evidence" value="ECO:0007669"/>
    <property type="project" value="TreeGrafter"/>
</dbReference>
<dbReference type="NCBIfam" id="TIGR02749">
    <property type="entry name" value="prenyl_cyano"/>
    <property type="match status" value="1"/>
</dbReference>
<evidence type="ECO:0000256" key="4">
    <source>
        <dbReference type="ARBA" id="ARBA00022723"/>
    </source>
</evidence>
<dbReference type="CDD" id="cd00685">
    <property type="entry name" value="Trans_IPPS_HT"/>
    <property type="match status" value="1"/>
</dbReference>
<keyword evidence="4" id="KW-0479">Metal-binding</keyword>
<keyword evidence="3 7" id="KW-0808">Transferase</keyword>
<dbReference type="InterPro" id="IPR008949">
    <property type="entry name" value="Isoprenoid_synthase_dom_sf"/>
</dbReference>
<dbReference type="GO" id="GO:0010236">
    <property type="term" value="P:plastoquinone biosynthetic process"/>
    <property type="evidence" value="ECO:0007669"/>
    <property type="project" value="TreeGrafter"/>
</dbReference>
<protein>
    <recommendedName>
        <fullName evidence="10">Prenyl transferase</fullName>
    </recommendedName>
</protein>
<evidence type="ECO:0000256" key="2">
    <source>
        <dbReference type="ARBA" id="ARBA00006706"/>
    </source>
</evidence>